<dbReference type="Proteomes" id="UP001202328">
    <property type="component" value="Unassembled WGS sequence"/>
</dbReference>
<protein>
    <submittedName>
        <fullName evidence="2">Uncharacterized protein</fullName>
    </submittedName>
</protein>
<organism evidence="2 3">
    <name type="scientific">Papaver atlanticum</name>
    <dbReference type="NCBI Taxonomy" id="357466"/>
    <lineage>
        <taxon>Eukaryota</taxon>
        <taxon>Viridiplantae</taxon>
        <taxon>Streptophyta</taxon>
        <taxon>Embryophyta</taxon>
        <taxon>Tracheophyta</taxon>
        <taxon>Spermatophyta</taxon>
        <taxon>Magnoliopsida</taxon>
        <taxon>Ranunculales</taxon>
        <taxon>Papaveraceae</taxon>
        <taxon>Papaveroideae</taxon>
        <taxon>Papaver</taxon>
    </lineage>
</organism>
<name>A0AAD4SU10_9MAGN</name>
<reference evidence="2" key="1">
    <citation type="submission" date="2022-04" db="EMBL/GenBank/DDBJ databases">
        <title>A functionally conserved STORR gene fusion in Papaver species that diverged 16.8 million years ago.</title>
        <authorList>
            <person name="Catania T."/>
        </authorList>
    </citation>
    <scope>NUCLEOTIDE SEQUENCE</scope>
    <source>
        <strain evidence="2">S-188037</strain>
    </source>
</reference>
<gene>
    <name evidence="2" type="ORF">MKW98_016561</name>
</gene>
<evidence type="ECO:0000256" key="1">
    <source>
        <dbReference type="SAM" id="MobiDB-lite"/>
    </source>
</evidence>
<feature type="compositionally biased region" description="Low complexity" evidence="1">
    <location>
        <begin position="184"/>
        <end position="198"/>
    </location>
</feature>
<comment type="caution">
    <text evidence="2">The sequence shown here is derived from an EMBL/GenBank/DDBJ whole genome shotgun (WGS) entry which is preliminary data.</text>
</comment>
<proteinExistence type="predicted"/>
<feature type="region of interest" description="Disordered" evidence="1">
    <location>
        <begin position="155"/>
        <end position="208"/>
    </location>
</feature>
<dbReference type="AlphaFoldDB" id="A0AAD4SU10"/>
<dbReference type="EMBL" id="JAJJMB010008610">
    <property type="protein sequence ID" value="KAI3921705.1"/>
    <property type="molecule type" value="Genomic_DNA"/>
</dbReference>
<evidence type="ECO:0000313" key="2">
    <source>
        <dbReference type="EMBL" id="KAI3921705.1"/>
    </source>
</evidence>
<evidence type="ECO:0000313" key="3">
    <source>
        <dbReference type="Proteomes" id="UP001202328"/>
    </source>
</evidence>
<keyword evidence="3" id="KW-1185">Reference proteome</keyword>
<accession>A0AAD4SU10</accession>
<sequence>MNMTMKGGVDFPNMLWLQKASTVKILAEVVAAGLPIAEGRPIEKGLQSSQSGFYNLIVFPFSVGLKYLFIKSNNVQNGAVGIDIQYSFPLAGKHWVFTLADNGRGGINTLTFEYHDLPHNFCEFCRRLGHRQEDCAQYMQAQNIIQHGYPLPAPPALYPPVHQQANDDMGDADNELGAFDSDSDISSPNNSHNSGNSNQTELSIHDDDDAISPVTSEELLLKIKRPNTPPIVVINPHQWDEYGFNTPEPYVNPNPYKISWEPIHNISTKRPNPSHYLYNFHPEELEAFNPIDLYPLANSDSDAASSSIAHL</sequence>